<dbReference type="EMBL" id="JMKJ01000288">
    <property type="protein sequence ID" value="KGG51422.1"/>
    <property type="molecule type" value="Genomic_DNA"/>
</dbReference>
<evidence type="ECO:0000259" key="3">
    <source>
        <dbReference type="Pfam" id="PF00676"/>
    </source>
</evidence>
<keyword evidence="1 2" id="KW-0560">Oxidoreductase</keyword>
<dbReference type="Pfam" id="PF00676">
    <property type="entry name" value="E1_dh"/>
    <property type="match status" value="1"/>
</dbReference>
<keyword evidence="5" id="KW-1185">Reference proteome</keyword>
<keyword evidence="2" id="KW-0786">Thiamine pyrophosphate</keyword>
<organism evidence="4 5">
    <name type="scientific">Mitosporidium daphniae</name>
    <dbReference type="NCBI Taxonomy" id="1485682"/>
    <lineage>
        <taxon>Eukaryota</taxon>
        <taxon>Fungi</taxon>
        <taxon>Fungi incertae sedis</taxon>
        <taxon>Microsporidia</taxon>
        <taxon>Mitosporidium</taxon>
    </lineage>
</organism>
<dbReference type="InterPro" id="IPR001017">
    <property type="entry name" value="DH_E1"/>
</dbReference>
<accession>A0A098VQY5</accession>
<evidence type="ECO:0000313" key="5">
    <source>
        <dbReference type="Proteomes" id="UP000029725"/>
    </source>
</evidence>
<dbReference type="InterPro" id="IPR050771">
    <property type="entry name" value="Alpha-ketoacid_DH_E1_comp"/>
</dbReference>
<comment type="catalytic activity">
    <reaction evidence="2">
        <text>N(6)-[(R)-lipoyl]-L-lysyl-[protein] + 3-methyl-2-oxobutanoate + H(+) = N(6)-[(R)-S(8)-2-methylpropanoyldihydrolipoyl]-L-lysyl-[protein] + CO2</text>
        <dbReference type="Rhea" id="RHEA:13457"/>
        <dbReference type="Rhea" id="RHEA-COMP:10474"/>
        <dbReference type="Rhea" id="RHEA-COMP:10497"/>
        <dbReference type="ChEBI" id="CHEBI:11851"/>
        <dbReference type="ChEBI" id="CHEBI:15378"/>
        <dbReference type="ChEBI" id="CHEBI:16526"/>
        <dbReference type="ChEBI" id="CHEBI:83099"/>
        <dbReference type="ChEBI" id="CHEBI:83142"/>
        <dbReference type="EC" id="1.2.4.4"/>
    </reaction>
</comment>
<dbReference type="GO" id="GO:0003863">
    <property type="term" value="F:branched-chain 2-oxo acid dehydrogenase activity"/>
    <property type="evidence" value="ECO:0007669"/>
    <property type="project" value="UniProtKB-EC"/>
</dbReference>
<comment type="function">
    <text evidence="2">The branched-chain alpha-keto dehydrogenase complex catalyzes the overall conversion of alpha-keto acids to acyl-CoA and CO(2). It contains multiple copies of three enzymatic components: branched-chain alpha-keto acid decarboxylase (E1), lipoamide acyltransferase (E2) and lipoamide dehydrogenase (E3).</text>
</comment>
<protein>
    <recommendedName>
        <fullName evidence="2">2-oxoisovalerate dehydrogenase subunit alpha</fullName>
        <ecNumber evidence="2">1.2.4.4</ecNumber>
    </recommendedName>
    <alternativeName>
        <fullName evidence="2">Branched-chain alpha-keto acid dehydrogenase E1 component alpha chain</fullName>
    </alternativeName>
</protein>
<dbReference type="Proteomes" id="UP000029725">
    <property type="component" value="Unassembled WGS sequence"/>
</dbReference>
<name>A0A098VQY5_9MICR</name>
<dbReference type="GO" id="GO:0009083">
    <property type="term" value="P:branched-chain amino acid catabolic process"/>
    <property type="evidence" value="ECO:0007669"/>
    <property type="project" value="TreeGrafter"/>
</dbReference>
<evidence type="ECO:0000256" key="1">
    <source>
        <dbReference type="ARBA" id="ARBA00023002"/>
    </source>
</evidence>
<dbReference type="Gene3D" id="3.40.50.970">
    <property type="match status" value="1"/>
</dbReference>
<reference evidence="4 5" key="1">
    <citation type="submission" date="2014-04" db="EMBL/GenBank/DDBJ databases">
        <title>A new species of microsporidia sheds light on the evolution of extreme parasitism.</title>
        <authorList>
            <person name="Haag K.L."/>
            <person name="James T.Y."/>
            <person name="Larsson R."/>
            <person name="Schaer T.M."/>
            <person name="Refardt D."/>
            <person name="Pombert J.-F."/>
            <person name="Ebert D."/>
        </authorList>
    </citation>
    <scope>NUCLEOTIDE SEQUENCE [LARGE SCALE GENOMIC DNA]</scope>
    <source>
        <strain evidence="4 5">UGP3</strain>
        <tissue evidence="4">Spores</tissue>
    </source>
</reference>
<dbReference type="PANTHER" id="PTHR43380">
    <property type="entry name" value="2-OXOISOVALERATE DEHYDROGENASE SUBUNIT ALPHA, MITOCHONDRIAL"/>
    <property type="match status" value="1"/>
</dbReference>
<proteinExistence type="inferred from homology"/>
<dbReference type="PANTHER" id="PTHR43380:SF1">
    <property type="entry name" value="2-OXOISOVALERATE DEHYDROGENASE SUBUNIT ALPHA, MITOCHONDRIAL"/>
    <property type="match status" value="1"/>
</dbReference>
<gene>
    <name evidence="4" type="ORF">DI09_35p100</name>
</gene>
<feature type="domain" description="Dehydrogenase E1 component" evidence="3">
    <location>
        <begin position="92"/>
        <end position="217"/>
    </location>
</feature>
<evidence type="ECO:0000313" key="4">
    <source>
        <dbReference type="EMBL" id="KGG51422.1"/>
    </source>
</evidence>
<dbReference type="OrthoDB" id="3845at2759"/>
<comment type="caution">
    <text evidence="4">The sequence shown here is derived from an EMBL/GenBank/DDBJ whole genome shotgun (WGS) entry which is preliminary data.</text>
</comment>
<dbReference type="EC" id="1.2.4.4" evidence="2"/>
<dbReference type="AlphaFoldDB" id="A0A098VQY5"/>
<dbReference type="VEuPathDB" id="MicrosporidiaDB:DI09_35p100"/>
<sequence length="242" mass="27589">MRFSCSTRQFTRKYGQFTRNYGQFERNYGQFERNYGQFAKFPHDKIPYTNRLKPTFDPSDPEYKVVPAYRVLPLETIPHYISKNVARQILVTMIKNRVLDSILYNLQRQGKIAFYMTSLGEEAAIVASTAALADEDVIFTQYREQASFLYRGFSLQNLADQLFSNEADSGKGRQMPLHYGSITHNIHTVSSVLATQLPHAVGSAYSLKMNGTSNCEFYIGKKQYQPAILAKQAQAKGISILH</sequence>
<dbReference type="InterPro" id="IPR029061">
    <property type="entry name" value="THDP-binding"/>
</dbReference>
<comment type="similarity">
    <text evidence="2">Belongs to the BCKDHA family.</text>
</comment>
<comment type="cofactor">
    <cofactor evidence="2">
        <name>thiamine diphosphate</name>
        <dbReference type="ChEBI" id="CHEBI:58937"/>
    </cofactor>
</comment>
<evidence type="ECO:0000256" key="2">
    <source>
        <dbReference type="RuleBase" id="RU365014"/>
    </source>
</evidence>
<dbReference type="GeneID" id="25259672"/>
<dbReference type="RefSeq" id="XP_013237849.1">
    <property type="nucleotide sequence ID" value="XM_013382395.1"/>
</dbReference>
<dbReference type="HOGENOM" id="CLU_1147428_0_0_1"/>
<dbReference type="SUPFAM" id="SSF52518">
    <property type="entry name" value="Thiamin diphosphate-binding fold (THDP-binding)"/>
    <property type="match status" value="1"/>
</dbReference>